<reference evidence="3 4" key="1">
    <citation type="submission" date="2019-02" db="EMBL/GenBank/DDBJ databases">
        <authorList>
            <person name="Liu P."/>
            <person name="Wang M."/>
            <person name="Liu J."/>
            <person name="Sun Y."/>
        </authorList>
    </citation>
    <scope>NUCLEOTIDE SEQUENCE [LARGE SCALE GENOMIC DNA]</scope>
</reference>
<dbReference type="InterPro" id="IPR044925">
    <property type="entry name" value="His-Me_finger_sf"/>
</dbReference>
<keyword evidence="4" id="KW-1185">Reference proteome</keyword>
<feature type="region of interest" description="Disordered" evidence="1">
    <location>
        <begin position="94"/>
        <end position="113"/>
    </location>
</feature>
<dbReference type="InterPro" id="IPR003615">
    <property type="entry name" value="HNH_nuc"/>
</dbReference>
<organism evidence="3 4">
    <name type="scientific">Escherichia phage HZP2</name>
    <dbReference type="NCBI Taxonomy" id="2530019"/>
    <lineage>
        <taxon>Viruses</taxon>
        <taxon>Duplodnaviria</taxon>
        <taxon>Heunggongvirae</taxon>
        <taxon>Uroviricota</taxon>
        <taxon>Caudoviricetes</taxon>
        <taxon>Autographivirales</taxon>
        <taxon>Autotranscriptaviridae</taxon>
        <taxon>Studiervirinae</taxon>
        <taxon>Teseptimavirus</taxon>
        <taxon>Teseptimavirus HZP2</taxon>
    </lineage>
</organism>
<evidence type="ECO:0000259" key="2">
    <source>
        <dbReference type="Pfam" id="PF13392"/>
    </source>
</evidence>
<dbReference type="GO" id="GO:0003677">
    <property type="term" value="F:DNA binding"/>
    <property type="evidence" value="ECO:0007669"/>
    <property type="project" value="InterPro"/>
</dbReference>
<evidence type="ECO:0000313" key="4">
    <source>
        <dbReference type="Proteomes" id="UP000292394"/>
    </source>
</evidence>
<sequence length="162" mass="18489">MSELFKDLVIDSESPSGLRWADSARYQQAGKPAGTLQNNPKYWVVWLNKRIYRVHRVIMCLLHDLEYAECPVVDHIDGDGSNNRVENLRLVSRAQNSANMKTPKSNTSGIKGVSYDRKRGKYRGYVTLHGKQYNAGRFDTLDEATVAVAKLREELHGQYARF</sequence>
<evidence type="ECO:0000256" key="1">
    <source>
        <dbReference type="SAM" id="MobiDB-lite"/>
    </source>
</evidence>
<feature type="domain" description="HNH nuclease" evidence="2">
    <location>
        <begin position="72"/>
        <end position="97"/>
    </location>
</feature>
<accession>A0A481V875</accession>
<gene>
    <name evidence="3" type="ORF">HZP2_20</name>
</gene>
<name>A0A481V875_9CAUD</name>
<proteinExistence type="predicted"/>
<feature type="compositionally biased region" description="Polar residues" evidence="1">
    <location>
        <begin position="94"/>
        <end position="109"/>
    </location>
</feature>
<evidence type="ECO:0000313" key="3">
    <source>
        <dbReference type="EMBL" id="QBI89984.1"/>
    </source>
</evidence>
<dbReference type="Pfam" id="PF13392">
    <property type="entry name" value="HNH_3"/>
    <property type="match status" value="1"/>
</dbReference>
<dbReference type="SUPFAM" id="SSF54060">
    <property type="entry name" value="His-Me finger endonucleases"/>
    <property type="match status" value="1"/>
</dbReference>
<dbReference type="Gene3D" id="3.90.75.20">
    <property type="match status" value="1"/>
</dbReference>
<dbReference type="Proteomes" id="UP000292394">
    <property type="component" value="Segment"/>
</dbReference>
<protein>
    <recommendedName>
        <fullName evidence="2">HNH nuclease domain-containing protein</fullName>
    </recommendedName>
</protein>
<dbReference type="SUPFAM" id="SSF54171">
    <property type="entry name" value="DNA-binding domain"/>
    <property type="match status" value="1"/>
</dbReference>
<dbReference type="InterPro" id="IPR016177">
    <property type="entry name" value="DNA-bd_dom_sf"/>
</dbReference>
<dbReference type="EMBL" id="MK542821">
    <property type="protein sequence ID" value="QBI89984.1"/>
    <property type="molecule type" value="Genomic_DNA"/>
</dbReference>